<dbReference type="EMBL" id="KY684083">
    <property type="protein sequence ID" value="ARF08872.1"/>
    <property type="molecule type" value="Genomic_DNA"/>
</dbReference>
<name>A0A1V0SAY3_9VIRU</name>
<gene>
    <name evidence="1" type="ORF">Catovirus_1_922</name>
</gene>
<proteinExistence type="predicted"/>
<protein>
    <recommendedName>
        <fullName evidence="2">Uridine kinase</fullName>
    </recommendedName>
</protein>
<evidence type="ECO:0008006" key="2">
    <source>
        <dbReference type="Google" id="ProtNLM"/>
    </source>
</evidence>
<dbReference type="SUPFAM" id="SSF52540">
    <property type="entry name" value="P-loop containing nucleoside triphosphate hydrolases"/>
    <property type="match status" value="1"/>
</dbReference>
<evidence type="ECO:0000313" key="1">
    <source>
        <dbReference type="EMBL" id="ARF08872.1"/>
    </source>
</evidence>
<sequence>MNIVEAYIKFKNKLIIIISGISGSGKTELSKNISKLLDLKLINLNKYCRKDYNKTIKLQGNTEVINWDSDDVYDWDKFNKDVNDNYKNGVVLTGVSFPRDKINFTPDYHIQIKLSKQNLLKKRSEILDELEDNCSGTSENKIDKNLEYTLFNQVTYPYYLNLTNNSDITKFLNANEYINLSNDEYNEKLYDEAFDYLMKQISKAVYSQ</sequence>
<accession>A0A1V0SAY3</accession>
<reference evidence="1" key="1">
    <citation type="journal article" date="2017" name="Science">
        <title>Giant viruses with an expanded complement of translation system components.</title>
        <authorList>
            <person name="Schulz F."/>
            <person name="Yutin N."/>
            <person name="Ivanova N.N."/>
            <person name="Ortega D.R."/>
            <person name="Lee T.K."/>
            <person name="Vierheilig J."/>
            <person name="Daims H."/>
            <person name="Horn M."/>
            <person name="Wagner M."/>
            <person name="Jensen G.J."/>
            <person name="Kyrpides N.C."/>
            <person name="Koonin E.V."/>
            <person name="Woyke T."/>
        </authorList>
    </citation>
    <scope>NUCLEOTIDE SEQUENCE</scope>
    <source>
        <strain evidence="1">CTV1</strain>
    </source>
</reference>
<dbReference type="InterPro" id="IPR027417">
    <property type="entry name" value="P-loop_NTPase"/>
</dbReference>
<organism evidence="1">
    <name type="scientific">Catovirus CTV1</name>
    <dbReference type="NCBI Taxonomy" id="1977631"/>
    <lineage>
        <taxon>Viruses</taxon>
        <taxon>Varidnaviria</taxon>
        <taxon>Bamfordvirae</taxon>
        <taxon>Nucleocytoviricota</taxon>
        <taxon>Megaviricetes</taxon>
        <taxon>Imitervirales</taxon>
        <taxon>Mimiviridae</taxon>
        <taxon>Klosneuvirinae</taxon>
        <taxon>Catovirus</taxon>
    </lineage>
</organism>
<dbReference type="Gene3D" id="3.40.50.300">
    <property type="entry name" value="P-loop containing nucleotide triphosphate hydrolases"/>
    <property type="match status" value="1"/>
</dbReference>